<feature type="domain" description="Hemerythrin-like" evidence="1">
    <location>
        <begin position="42"/>
        <end position="160"/>
    </location>
</feature>
<protein>
    <submittedName>
        <fullName evidence="2">HHE domain protein</fullName>
    </submittedName>
</protein>
<proteinExistence type="predicted"/>
<dbReference type="VEuPathDB" id="FungiDB:BO82DRAFT_311543"/>
<dbReference type="Pfam" id="PF01814">
    <property type="entry name" value="Hemerythrin"/>
    <property type="match status" value="1"/>
</dbReference>
<keyword evidence="3" id="KW-1185">Reference proteome</keyword>
<gene>
    <name evidence="2" type="ORF">BO82DRAFT_311543</name>
</gene>
<dbReference type="STRING" id="1448315.A0A319C776"/>
<evidence type="ECO:0000313" key="2">
    <source>
        <dbReference type="EMBL" id="PYH81205.1"/>
    </source>
</evidence>
<organism evidence="2 3">
    <name type="scientific">Aspergillus uvarum CBS 121591</name>
    <dbReference type="NCBI Taxonomy" id="1448315"/>
    <lineage>
        <taxon>Eukaryota</taxon>
        <taxon>Fungi</taxon>
        <taxon>Dikarya</taxon>
        <taxon>Ascomycota</taxon>
        <taxon>Pezizomycotina</taxon>
        <taxon>Eurotiomycetes</taxon>
        <taxon>Eurotiomycetidae</taxon>
        <taxon>Eurotiales</taxon>
        <taxon>Aspergillaceae</taxon>
        <taxon>Aspergillus</taxon>
        <taxon>Aspergillus subgen. Circumdati</taxon>
    </lineage>
</organism>
<name>A0A319C776_9EURO</name>
<dbReference type="AlphaFoldDB" id="A0A319C776"/>
<dbReference type="InterPro" id="IPR012312">
    <property type="entry name" value="Hemerythrin-like"/>
</dbReference>
<dbReference type="GeneID" id="37135151"/>
<evidence type="ECO:0000259" key="1">
    <source>
        <dbReference type="Pfam" id="PF01814"/>
    </source>
</evidence>
<reference evidence="2 3" key="1">
    <citation type="submission" date="2016-12" db="EMBL/GenBank/DDBJ databases">
        <title>The genomes of Aspergillus section Nigri reveals drivers in fungal speciation.</title>
        <authorList>
            <consortium name="DOE Joint Genome Institute"/>
            <person name="Vesth T.C."/>
            <person name="Nybo J."/>
            <person name="Theobald S."/>
            <person name="Brandl J."/>
            <person name="Frisvad J.C."/>
            <person name="Nielsen K.F."/>
            <person name="Lyhne E.K."/>
            <person name="Kogle M.E."/>
            <person name="Kuo A."/>
            <person name="Riley R."/>
            <person name="Clum A."/>
            <person name="Nolan M."/>
            <person name="Lipzen A."/>
            <person name="Salamov A."/>
            <person name="Henrissat B."/>
            <person name="Wiebenga A."/>
            <person name="De Vries R.P."/>
            <person name="Grigoriev I.V."/>
            <person name="Mortensen U.H."/>
            <person name="Andersen M.R."/>
            <person name="Baker S.E."/>
        </authorList>
    </citation>
    <scope>NUCLEOTIDE SEQUENCE [LARGE SCALE GENOMIC DNA]</scope>
    <source>
        <strain evidence="2 3">CBS 121591</strain>
    </source>
</reference>
<dbReference type="EMBL" id="KZ821704">
    <property type="protein sequence ID" value="PYH81205.1"/>
    <property type="molecule type" value="Genomic_DNA"/>
</dbReference>
<dbReference type="PANTHER" id="PTHR35585:SF1">
    <property type="entry name" value="HHE DOMAIN PROTEIN (AFU_ORTHOLOGUE AFUA_4G00730)"/>
    <property type="match status" value="1"/>
</dbReference>
<sequence>MLSSRFFKQSLRGGLSSRATSRIPPTVLPRRQFAITAVQRTHISEVITSDHRDLEDAYNHIKSAANEEDQIKWQNQFTWALARHSLGEELVVYPSMEKHLNNGPEMAEHDRMEHQVVKELLYKFQGLKPTDPEFMPVLENLWGNLAQHIKEEEGKDLPQLEKTLDDGESRQMAASFHRTKQFVPTRSHPNAPNKPPFETVAGLMAAPMDKIKDMFRSFPETKDQATK</sequence>
<dbReference type="PANTHER" id="PTHR35585">
    <property type="entry name" value="HHE DOMAIN PROTEIN (AFU_ORTHOLOGUE AFUA_4G00730)"/>
    <property type="match status" value="1"/>
</dbReference>
<dbReference type="Proteomes" id="UP000248340">
    <property type="component" value="Unassembled WGS sequence"/>
</dbReference>
<dbReference type="Gene3D" id="1.20.120.520">
    <property type="entry name" value="nmb1532 protein domain like"/>
    <property type="match status" value="1"/>
</dbReference>
<accession>A0A319C776</accession>
<dbReference type="OrthoDB" id="9983919at2759"/>
<evidence type="ECO:0000313" key="3">
    <source>
        <dbReference type="Proteomes" id="UP000248340"/>
    </source>
</evidence>
<dbReference type="RefSeq" id="XP_025491405.1">
    <property type="nucleotide sequence ID" value="XM_025632410.1"/>
</dbReference>